<proteinExistence type="predicted"/>
<reference evidence="1" key="1">
    <citation type="journal article" date="2021" name="Proc. Natl. Acad. Sci. U.S.A.">
        <title>A Catalog of Tens of Thousands of Viruses from Human Metagenomes Reveals Hidden Associations with Chronic Diseases.</title>
        <authorList>
            <person name="Tisza M.J."/>
            <person name="Buck C.B."/>
        </authorList>
    </citation>
    <scope>NUCLEOTIDE SEQUENCE</scope>
    <source>
        <strain evidence="1">Ct7yc1</strain>
    </source>
</reference>
<evidence type="ECO:0000313" key="1">
    <source>
        <dbReference type="EMBL" id="DAF63133.1"/>
    </source>
</evidence>
<protein>
    <submittedName>
        <fullName evidence="1">Uncharacterized protein</fullName>
    </submittedName>
</protein>
<accession>A0A8S5TIM3</accession>
<dbReference type="EMBL" id="BK032833">
    <property type="protein sequence ID" value="DAF63133.1"/>
    <property type="molecule type" value="Genomic_DNA"/>
</dbReference>
<name>A0A8S5TIM3_9CAUD</name>
<sequence length="100" mass="11502">MSCPADLEPYSKAYMLEQKEADSNMWAWWGTYGLSATLTAIDRALNNNKARAKYIEKSLSEQYSKDNEPKYKESNEEIAVYEMKQRINALRQSGLPESPD</sequence>
<organism evidence="1">
    <name type="scientific">Siphoviridae sp. ct7yc1</name>
    <dbReference type="NCBI Taxonomy" id="2827788"/>
    <lineage>
        <taxon>Viruses</taxon>
        <taxon>Duplodnaviria</taxon>
        <taxon>Heunggongvirae</taxon>
        <taxon>Uroviricota</taxon>
        <taxon>Caudoviricetes</taxon>
    </lineage>
</organism>